<dbReference type="AlphaFoldDB" id="A0A6A6SXS0"/>
<sequence>MQLSHLLLAATASLVGAVPLPSGPKGFTPITPDALFDVLNSKCVNICMGSISPDEPGPMLNKELCEMNQQLKKCYGMVCNFHDNPQAQSDLDRTAKTMDYLYCGTIDGTPVPGGPDPDAYPMPGKVPPPPGFQMPGGGGGGGMPGGGYMPGGMPGGGMPGGMRMPGGGGNCEMRMPGGGGGMPGGMPGGSPFVVHNENGWW</sequence>
<keyword evidence="1" id="KW-0732">Signal</keyword>
<feature type="chain" id="PRO_5025525365" description="Extracellular membrane protein CFEM domain-containing protein" evidence="1">
    <location>
        <begin position="18"/>
        <end position="201"/>
    </location>
</feature>
<gene>
    <name evidence="2" type="ORF">K491DRAFT_681304</name>
</gene>
<evidence type="ECO:0000256" key="1">
    <source>
        <dbReference type="SAM" id="SignalP"/>
    </source>
</evidence>
<evidence type="ECO:0000313" key="3">
    <source>
        <dbReference type="Proteomes" id="UP000799324"/>
    </source>
</evidence>
<keyword evidence="3" id="KW-1185">Reference proteome</keyword>
<organism evidence="2 3">
    <name type="scientific">Lophiostoma macrostomum CBS 122681</name>
    <dbReference type="NCBI Taxonomy" id="1314788"/>
    <lineage>
        <taxon>Eukaryota</taxon>
        <taxon>Fungi</taxon>
        <taxon>Dikarya</taxon>
        <taxon>Ascomycota</taxon>
        <taxon>Pezizomycotina</taxon>
        <taxon>Dothideomycetes</taxon>
        <taxon>Pleosporomycetidae</taxon>
        <taxon>Pleosporales</taxon>
        <taxon>Lophiostomataceae</taxon>
        <taxon>Lophiostoma</taxon>
    </lineage>
</organism>
<feature type="signal peptide" evidence="1">
    <location>
        <begin position="1"/>
        <end position="17"/>
    </location>
</feature>
<reference evidence="2" key="1">
    <citation type="journal article" date="2020" name="Stud. Mycol.">
        <title>101 Dothideomycetes genomes: a test case for predicting lifestyles and emergence of pathogens.</title>
        <authorList>
            <person name="Haridas S."/>
            <person name="Albert R."/>
            <person name="Binder M."/>
            <person name="Bloem J."/>
            <person name="Labutti K."/>
            <person name="Salamov A."/>
            <person name="Andreopoulos B."/>
            <person name="Baker S."/>
            <person name="Barry K."/>
            <person name="Bills G."/>
            <person name="Bluhm B."/>
            <person name="Cannon C."/>
            <person name="Castanera R."/>
            <person name="Culley D."/>
            <person name="Daum C."/>
            <person name="Ezra D."/>
            <person name="Gonzalez J."/>
            <person name="Henrissat B."/>
            <person name="Kuo A."/>
            <person name="Liang C."/>
            <person name="Lipzen A."/>
            <person name="Lutzoni F."/>
            <person name="Magnuson J."/>
            <person name="Mondo S."/>
            <person name="Nolan M."/>
            <person name="Ohm R."/>
            <person name="Pangilinan J."/>
            <person name="Park H.-J."/>
            <person name="Ramirez L."/>
            <person name="Alfaro M."/>
            <person name="Sun H."/>
            <person name="Tritt A."/>
            <person name="Yoshinaga Y."/>
            <person name="Zwiers L.-H."/>
            <person name="Turgeon B."/>
            <person name="Goodwin S."/>
            <person name="Spatafora J."/>
            <person name="Crous P."/>
            <person name="Grigoriev I."/>
        </authorList>
    </citation>
    <scope>NUCLEOTIDE SEQUENCE</scope>
    <source>
        <strain evidence="2">CBS 122681</strain>
    </source>
</reference>
<accession>A0A6A6SXS0</accession>
<dbReference type="Proteomes" id="UP000799324">
    <property type="component" value="Unassembled WGS sequence"/>
</dbReference>
<name>A0A6A6SXS0_9PLEO</name>
<evidence type="ECO:0000313" key="2">
    <source>
        <dbReference type="EMBL" id="KAF2652525.1"/>
    </source>
</evidence>
<protein>
    <recommendedName>
        <fullName evidence="4">Extracellular membrane protein CFEM domain-containing protein</fullName>
    </recommendedName>
</protein>
<evidence type="ECO:0008006" key="4">
    <source>
        <dbReference type="Google" id="ProtNLM"/>
    </source>
</evidence>
<proteinExistence type="predicted"/>
<dbReference type="EMBL" id="MU004400">
    <property type="protein sequence ID" value="KAF2652525.1"/>
    <property type="molecule type" value="Genomic_DNA"/>
</dbReference>